<comment type="cofactor">
    <cofactor evidence="1">
        <name>Mg(2+)</name>
        <dbReference type="ChEBI" id="CHEBI:18420"/>
    </cofactor>
</comment>
<comment type="similarity">
    <text evidence="4">Belongs to the HAD-like hydrolase superfamily.</text>
</comment>
<dbReference type="FunFam" id="3.40.50.1000:FF:000051">
    <property type="entry name" value="Phospholysine phosphohistidine inorganic pyrophosphate phosphatase"/>
    <property type="match status" value="1"/>
</dbReference>
<dbReference type="InterPro" id="IPR036412">
    <property type="entry name" value="HAD-like_sf"/>
</dbReference>
<comment type="function">
    <text evidence="11">Phosphatase that hydrolyzes imidodiphosphate, 3-phosphohistidine and 6-phospholysine. Has broad substrate specificity and can also hydrolyze inorganic diphosphate, but with lower efficiency.</text>
</comment>
<evidence type="ECO:0000256" key="1">
    <source>
        <dbReference type="ARBA" id="ARBA00001946"/>
    </source>
</evidence>
<dbReference type="InterPro" id="IPR023214">
    <property type="entry name" value="HAD_sf"/>
</dbReference>
<keyword evidence="8" id="KW-0378">Hydrolase</keyword>
<evidence type="ECO:0000256" key="2">
    <source>
        <dbReference type="ARBA" id="ARBA00004123"/>
    </source>
</evidence>
<keyword evidence="10" id="KW-0539">Nucleus</keyword>
<evidence type="ECO:0000256" key="8">
    <source>
        <dbReference type="ARBA" id="ARBA00022801"/>
    </source>
</evidence>
<dbReference type="GO" id="GO:0046872">
    <property type="term" value="F:metal ion binding"/>
    <property type="evidence" value="ECO:0007669"/>
    <property type="project" value="UniProtKB-KW"/>
</dbReference>
<evidence type="ECO:0000313" key="15">
    <source>
        <dbReference type="Proteomes" id="UP001208570"/>
    </source>
</evidence>
<dbReference type="PANTHER" id="PTHR19288:SF44">
    <property type="entry name" value="PHOSPHOLYSINE PHOSPHOHISTIDINE INORGANIC PYROPHOSPHATE PHOSPHATASE"/>
    <property type="match status" value="1"/>
</dbReference>
<dbReference type="PANTHER" id="PTHR19288">
    <property type="entry name" value="4-NITROPHENYLPHOSPHATASE-RELATED"/>
    <property type="match status" value="1"/>
</dbReference>
<dbReference type="NCBIfam" id="TIGR01458">
    <property type="entry name" value="HAD-SF-IIA-hyp3"/>
    <property type="match status" value="1"/>
</dbReference>
<name>A0AAD9JED3_9ANNE</name>
<dbReference type="Pfam" id="PF13344">
    <property type="entry name" value="Hydrolase_6"/>
    <property type="match status" value="1"/>
</dbReference>
<evidence type="ECO:0000256" key="3">
    <source>
        <dbReference type="ARBA" id="ARBA00004496"/>
    </source>
</evidence>
<protein>
    <recommendedName>
        <fullName evidence="12">Phospholysine phosphohistidine inorganic pyrophosphate phosphatase</fullName>
        <ecNumber evidence="5">3.6.1.1</ecNumber>
    </recommendedName>
</protein>
<gene>
    <name evidence="14" type="ORF">LSH36_356g05015</name>
</gene>
<dbReference type="GO" id="GO:0005634">
    <property type="term" value="C:nucleus"/>
    <property type="evidence" value="ECO:0007669"/>
    <property type="project" value="UniProtKB-SubCell"/>
</dbReference>
<proteinExistence type="inferred from homology"/>
<dbReference type="NCBIfam" id="TIGR01460">
    <property type="entry name" value="HAD-SF-IIA"/>
    <property type="match status" value="1"/>
</dbReference>
<evidence type="ECO:0000256" key="7">
    <source>
        <dbReference type="ARBA" id="ARBA00022723"/>
    </source>
</evidence>
<dbReference type="InterPro" id="IPR006355">
    <property type="entry name" value="LHPP/HDHD2"/>
</dbReference>
<evidence type="ECO:0000256" key="6">
    <source>
        <dbReference type="ARBA" id="ARBA00022490"/>
    </source>
</evidence>
<dbReference type="CDD" id="cd07509">
    <property type="entry name" value="HAD_PPase"/>
    <property type="match status" value="1"/>
</dbReference>
<keyword evidence="15" id="KW-1185">Reference proteome</keyword>
<organism evidence="14 15">
    <name type="scientific">Paralvinella palmiformis</name>
    <dbReference type="NCBI Taxonomy" id="53620"/>
    <lineage>
        <taxon>Eukaryota</taxon>
        <taxon>Metazoa</taxon>
        <taxon>Spiralia</taxon>
        <taxon>Lophotrochozoa</taxon>
        <taxon>Annelida</taxon>
        <taxon>Polychaeta</taxon>
        <taxon>Sedentaria</taxon>
        <taxon>Canalipalpata</taxon>
        <taxon>Terebellida</taxon>
        <taxon>Terebelliformia</taxon>
        <taxon>Alvinellidae</taxon>
        <taxon>Paralvinella</taxon>
    </lineage>
</organism>
<evidence type="ECO:0000256" key="13">
    <source>
        <dbReference type="ARBA" id="ARBA00047820"/>
    </source>
</evidence>
<comment type="caution">
    <text evidence="14">The sequence shown here is derived from an EMBL/GenBank/DDBJ whole genome shotgun (WGS) entry which is preliminary data.</text>
</comment>
<dbReference type="EMBL" id="JAODUP010000356">
    <property type="protein sequence ID" value="KAK2151639.1"/>
    <property type="molecule type" value="Genomic_DNA"/>
</dbReference>
<dbReference type="GO" id="GO:0016791">
    <property type="term" value="F:phosphatase activity"/>
    <property type="evidence" value="ECO:0007669"/>
    <property type="project" value="InterPro"/>
</dbReference>
<dbReference type="AlphaFoldDB" id="A0AAD9JED3"/>
<comment type="catalytic activity">
    <reaction evidence="13">
        <text>diphosphate + H2O = 2 phosphate + H(+)</text>
        <dbReference type="Rhea" id="RHEA:24576"/>
        <dbReference type="ChEBI" id="CHEBI:15377"/>
        <dbReference type="ChEBI" id="CHEBI:15378"/>
        <dbReference type="ChEBI" id="CHEBI:33019"/>
        <dbReference type="ChEBI" id="CHEBI:43474"/>
        <dbReference type="EC" id="3.6.1.1"/>
    </reaction>
</comment>
<dbReference type="SUPFAM" id="SSF56784">
    <property type="entry name" value="HAD-like"/>
    <property type="match status" value="1"/>
</dbReference>
<evidence type="ECO:0000256" key="11">
    <source>
        <dbReference type="ARBA" id="ARBA00037258"/>
    </source>
</evidence>
<evidence type="ECO:0000256" key="10">
    <source>
        <dbReference type="ARBA" id="ARBA00023242"/>
    </source>
</evidence>
<dbReference type="Proteomes" id="UP001208570">
    <property type="component" value="Unassembled WGS sequence"/>
</dbReference>
<dbReference type="GO" id="GO:0005829">
    <property type="term" value="C:cytosol"/>
    <property type="evidence" value="ECO:0007669"/>
    <property type="project" value="TreeGrafter"/>
</dbReference>
<reference evidence="14" key="1">
    <citation type="journal article" date="2023" name="Mol. Biol. Evol.">
        <title>Third-Generation Sequencing Reveals the Adaptive Role of the Epigenome in Three Deep-Sea Polychaetes.</title>
        <authorList>
            <person name="Perez M."/>
            <person name="Aroh O."/>
            <person name="Sun Y."/>
            <person name="Lan Y."/>
            <person name="Juniper S.K."/>
            <person name="Young C.R."/>
            <person name="Angers B."/>
            <person name="Qian P.Y."/>
        </authorList>
    </citation>
    <scope>NUCLEOTIDE SEQUENCE</scope>
    <source>
        <strain evidence="14">P08H-3</strain>
    </source>
</reference>
<comment type="subcellular location">
    <subcellularLocation>
        <location evidence="3">Cytoplasm</location>
    </subcellularLocation>
    <subcellularLocation>
        <location evidence="2">Nucleus</location>
    </subcellularLocation>
</comment>
<dbReference type="GO" id="GO:0004427">
    <property type="term" value="F:inorganic diphosphate phosphatase activity"/>
    <property type="evidence" value="ECO:0007669"/>
    <property type="project" value="UniProtKB-EC"/>
</dbReference>
<dbReference type="EC" id="3.6.1.1" evidence="5"/>
<accession>A0AAD9JED3</accession>
<dbReference type="Gene3D" id="3.40.50.1000">
    <property type="entry name" value="HAD superfamily/HAD-like"/>
    <property type="match status" value="2"/>
</dbReference>
<keyword evidence="9" id="KW-0460">Magnesium</keyword>
<keyword evidence="6" id="KW-0963">Cytoplasm</keyword>
<evidence type="ECO:0000256" key="12">
    <source>
        <dbReference type="ARBA" id="ARBA00039357"/>
    </source>
</evidence>
<keyword evidence="7" id="KW-0479">Metal-binding</keyword>
<evidence type="ECO:0000256" key="5">
    <source>
        <dbReference type="ARBA" id="ARBA00012146"/>
    </source>
</evidence>
<sequence>MSTGVTPGSWCSKCGDIEGILSDITGVLYNSGKDGGTAIPGSIEAVAKLKAAGIPLRFCTNETQCTTIQIANKLNRLGFSIKPDEIVAPAPAVCGFLKQRNLRPCLLVHPDVLPEFAEIDTTNPNCLVVGDAGEEFNYGRMNKAFQFLVSLDEPLLISLGCGRYYKEDDTLRMDVGSFVAAFEFAADIKAEIVGKPSPAFFQQSLHTMDIRTSEKAIMIGDDIVSDVGGAQKCGLLGIMVRTGKYRPSDEPHSYVTPDGYVNNLAQFVDMFLEHRI</sequence>
<dbReference type="InterPro" id="IPR006357">
    <property type="entry name" value="HAD-SF_hydro_IIA"/>
</dbReference>
<dbReference type="Pfam" id="PF13242">
    <property type="entry name" value="Hydrolase_like"/>
    <property type="match status" value="1"/>
</dbReference>
<evidence type="ECO:0000256" key="4">
    <source>
        <dbReference type="ARBA" id="ARBA00007958"/>
    </source>
</evidence>
<evidence type="ECO:0000256" key="9">
    <source>
        <dbReference type="ARBA" id="ARBA00022842"/>
    </source>
</evidence>
<evidence type="ECO:0000313" key="14">
    <source>
        <dbReference type="EMBL" id="KAK2151639.1"/>
    </source>
</evidence>